<keyword evidence="3" id="KW-1185">Reference proteome</keyword>
<name>A0ABS6FAF1_9FIRM</name>
<evidence type="ECO:0000313" key="3">
    <source>
        <dbReference type="Proteomes" id="UP000787672"/>
    </source>
</evidence>
<organism evidence="2 3">
    <name type="scientific">Dysosmobacter acutus</name>
    <dbReference type="NCBI Taxonomy" id="2841504"/>
    <lineage>
        <taxon>Bacteria</taxon>
        <taxon>Bacillati</taxon>
        <taxon>Bacillota</taxon>
        <taxon>Clostridia</taxon>
        <taxon>Eubacteriales</taxon>
        <taxon>Oscillospiraceae</taxon>
        <taxon>Dysosmobacter</taxon>
    </lineage>
</organism>
<dbReference type="Proteomes" id="UP000787672">
    <property type="component" value="Unassembled WGS sequence"/>
</dbReference>
<comment type="caution">
    <text evidence="2">The sequence shown here is derived from an EMBL/GenBank/DDBJ whole genome shotgun (WGS) entry which is preliminary data.</text>
</comment>
<sequence length="88" mass="10166">MKKKVNPRRRPASRADVERAKREAQEVAIKSAWSIFFTVLRDKEGYELDDLRRVWNEVEDLSDSIAGGYCTVADLRDVLKQEIGVTLR</sequence>
<protein>
    <submittedName>
        <fullName evidence="2">Uncharacterized protein</fullName>
    </submittedName>
</protein>
<evidence type="ECO:0000313" key="2">
    <source>
        <dbReference type="EMBL" id="MBU5626527.1"/>
    </source>
</evidence>
<feature type="region of interest" description="Disordered" evidence="1">
    <location>
        <begin position="1"/>
        <end position="20"/>
    </location>
</feature>
<reference evidence="2 3" key="1">
    <citation type="submission" date="2021-06" db="EMBL/GenBank/DDBJ databases">
        <authorList>
            <person name="Sun Q."/>
            <person name="Li D."/>
        </authorList>
    </citation>
    <scope>NUCLEOTIDE SEQUENCE [LARGE SCALE GENOMIC DNA]</scope>
    <source>
        <strain evidence="2 3">MSJ-2</strain>
    </source>
</reference>
<feature type="compositionally biased region" description="Basic residues" evidence="1">
    <location>
        <begin position="1"/>
        <end position="12"/>
    </location>
</feature>
<dbReference type="EMBL" id="JAHLQN010000001">
    <property type="protein sequence ID" value="MBU5626527.1"/>
    <property type="molecule type" value="Genomic_DNA"/>
</dbReference>
<dbReference type="RefSeq" id="WP_216632008.1">
    <property type="nucleotide sequence ID" value="NZ_JAHLQN010000001.1"/>
</dbReference>
<accession>A0ABS6FAF1</accession>
<gene>
    <name evidence="2" type="ORF">KQI82_06285</name>
</gene>
<proteinExistence type="predicted"/>
<evidence type="ECO:0000256" key="1">
    <source>
        <dbReference type="SAM" id="MobiDB-lite"/>
    </source>
</evidence>